<dbReference type="GO" id="GO:0030599">
    <property type="term" value="F:pectinesterase activity"/>
    <property type="evidence" value="ECO:0007669"/>
    <property type="project" value="UniProtKB-UniRule"/>
</dbReference>
<accession>A0A7N0VCI0</accession>
<dbReference type="OMA" id="FVEYANY"/>
<keyword evidence="8" id="KW-1185">Reference proteome</keyword>
<evidence type="ECO:0000256" key="3">
    <source>
        <dbReference type="ARBA" id="ARBA00023085"/>
    </source>
</evidence>
<reference evidence="7" key="1">
    <citation type="submission" date="2021-01" db="UniProtKB">
        <authorList>
            <consortium name="EnsemblPlants"/>
        </authorList>
    </citation>
    <scope>IDENTIFICATION</scope>
</reference>
<dbReference type="UniPathway" id="UPA00545">
    <property type="reaction ID" value="UER00823"/>
</dbReference>
<feature type="domain" description="Pectinesterase catalytic" evidence="6">
    <location>
        <begin position="2"/>
        <end position="85"/>
    </location>
</feature>
<evidence type="ECO:0000256" key="2">
    <source>
        <dbReference type="ARBA" id="ARBA00022801"/>
    </source>
</evidence>
<feature type="active site" evidence="4">
    <location>
        <position position="26"/>
    </location>
</feature>
<evidence type="ECO:0000256" key="1">
    <source>
        <dbReference type="ARBA" id="ARBA00005184"/>
    </source>
</evidence>
<dbReference type="Pfam" id="PF01095">
    <property type="entry name" value="Pectinesterase"/>
    <property type="match status" value="2"/>
</dbReference>
<sequence>MGYQDSLFAEAFRQFYRDCDISGTVDFIFGSAAAVFPNCNLLLRRPVNDNVILANGRNHPEHDTGFSLHRFKITSTHEFYSVRHSYRKTPKTLYFVEYANYGAGASTSKRVQWSGYHVFGSREASESAIENFIAGDLWIPSTGVPFSAGLR</sequence>
<keyword evidence="3 5" id="KW-0063">Aspartyl esterase</keyword>
<proteinExistence type="predicted"/>
<dbReference type="InterPro" id="IPR011050">
    <property type="entry name" value="Pectin_lyase_fold/virulence"/>
</dbReference>
<dbReference type="InterPro" id="IPR000070">
    <property type="entry name" value="Pectinesterase_cat"/>
</dbReference>
<evidence type="ECO:0000259" key="6">
    <source>
        <dbReference type="Pfam" id="PF01095"/>
    </source>
</evidence>
<dbReference type="Gramene" id="Kaladp0496s0015.1.v1.1">
    <property type="protein sequence ID" value="Kaladp0496s0015.1.v1.1"/>
    <property type="gene ID" value="Kaladp0496s0015.v1.1"/>
</dbReference>
<evidence type="ECO:0000256" key="4">
    <source>
        <dbReference type="PROSITE-ProRule" id="PRU10040"/>
    </source>
</evidence>
<dbReference type="InterPro" id="IPR033131">
    <property type="entry name" value="Pectinesterase_Asp_AS"/>
</dbReference>
<dbReference type="Gene3D" id="2.160.20.10">
    <property type="entry name" value="Single-stranded right-handed beta-helix, Pectin lyase-like"/>
    <property type="match status" value="1"/>
</dbReference>
<comment type="pathway">
    <text evidence="1 5">Glycan metabolism; pectin degradation; 2-dehydro-3-deoxy-D-gluconate from pectin: step 1/5.</text>
</comment>
<evidence type="ECO:0000256" key="5">
    <source>
        <dbReference type="RuleBase" id="RU000589"/>
    </source>
</evidence>
<dbReference type="PANTHER" id="PTHR31707">
    <property type="entry name" value="PECTINESTERASE"/>
    <property type="match status" value="1"/>
</dbReference>
<dbReference type="GO" id="GO:0045490">
    <property type="term" value="P:pectin catabolic process"/>
    <property type="evidence" value="ECO:0007669"/>
    <property type="project" value="UniProtKB-UniRule"/>
</dbReference>
<evidence type="ECO:0000313" key="7">
    <source>
        <dbReference type="EnsemblPlants" id="Kaladp0496s0015.1.v1.1"/>
    </source>
</evidence>
<keyword evidence="2 5" id="KW-0378">Hydrolase</keyword>
<dbReference type="Proteomes" id="UP000594263">
    <property type="component" value="Unplaced"/>
</dbReference>
<dbReference type="PROSITE" id="PS00503">
    <property type="entry name" value="PECTINESTERASE_2"/>
    <property type="match status" value="1"/>
</dbReference>
<comment type="catalytic activity">
    <reaction evidence="5">
        <text>[(1-&gt;4)-alpha-D-galacturonosyl methyl ester](n) + n H2O = [(1-&gt;4)-alpha-D-galacturonosyl](n) + n methanol + n H(+)</text>
        <dbReference type="Rhea" id="RHEA:22380"/>
        <dbReference type="Rhea" id="RHEA-COMP:14570"/>
        <dbReference type="Rhea" id="RHEA-COMP:14573"/>
        <dbReference type="ChEBI" id="CHEBI:15377"/>
        <dbReference type="ChEBI" id="CHEBI:15378"/>
        <dbReference type="ChEBI" id="CHEBI:17790"/>
        <dbReference type="ChEBI" id="CHEBI:140522"/>
        <dbReference type="ChEBI" id="CHEBI:140523"/>
        <dbReference type="EC" id="3.1.1.11"/>
    </reaction>
</comment>
<protein>
    <recommendedName>
        <fullName evidence="5">Pectinesterase</fullName>
        <ecNumber evidence="5">3.1.1.11</ecNumber>
    </recommendedName>
</protein>
<name>A0A7N0VCI0_KALFE</name>
<feature type="domain" description="Pectinesterase catalytic" evidence="6">
    <location>
        <begin position="89"/>
        <end position="136"/>
    </location>
</feature>
<evidence type="ECO:0000313" key="8">
    <source>
        <dbReference type="Proteomes" id="UP000594263"/>
    </source>
</evidence>
<dbReference type="InterPro" id="IPR012334">
    <property type="entry name" value="Pectin_lyas_fold"/>
</dbReference>
<dbReference type="EC" id="3.1.1.11" evidence="5"/>
<dbReference type="GO" id="GO:0042545">
    <property type="term" value="P:cell wall modification"/>
    <property type="evidence" value="ECO:0007669"/>
    <property type="project" value="UniProtKB-UniRule"/>
</dbReference>
<organism evidence="7 8">
    <name type="scientific">Kalanchoe fedtschenkoi</name>
    <name type="common">Lavender scallops</name>
    <name type="synonym">South American air plant</name>
    <dbReference type="NCBI Taxonomy" id="63787"/>
    <lineage>
        <taxon>Eukaryota</taxon>
        <taxon>Viridiplantae</taxon>
        <taxon>Streptophyta</taxon>
        <taxon>Embryophyta</taxon>
        <taxon>Tracheophyta</taxon>
        <taxon>Spermatophyta</taxon>
        <taxon>Magnoliopsida</taxon>
        <taxon>eudicotyledons</taxon>
        <taxon>Gunneridae</taxon>
        <taxon>Pentapetalae</taxon>
        <taxon>Saxifragales</taxon>
        <taxon>Crassulaceae</taxon>
        <taxon>Kalanchoe</taxon>
    </lineage>
</organism>
<dbReference type="SUPFAM" id="SSF51126">
    <property type="entry name" value="Pectin lyase-like"/>
    <property type="match status" value="1"/>
</dbReference>
<dbReference type="EnsemblPlants" id="Kaladp0496s0015.1.v1.1">
    <property type="protein sequence ID" value="Kaladp0496s0015.1.v1.1"/>
    <property type="gene ID" value="Kaladp0496s0015.v1.1"/>
</dbReference>
<dbReference type="AlphaFoldDB" id="A0A7N0VCI0"/>